<proteinExistence type="inferred from homology"/>
<evidence type="ECO:0000259" key="16">
    <source>
        <dbReference type="PROSITE" id="PS50137"/>
    </source>
</evidence>
<comment type="function">
    <text evidence="15">Digests double-stranded RNA. Involved in the processing of primary rRNA transcript to yield the immediate precursors to the large and small rRNAs (23S and 16S). Processes some mRNAs, and tRNAs when they are encoded in the rRNA operon. Processes pre-crRNA and tracrRNA of type II CRISPR loci if present in the organism.</text>
</comment>
<dbReference type="PROSITE" id="PS00517">
    <property type="entry name" value="RNASE_3_1"/>
    <property type="match status" value="1"/>
</dbReference>
<comment type="subunit">
    <text evidence="4 15">Homodimer.</text>
</comment>
<organism evidence="18 19">
    <name type="scientific">OM182 bacterium BACL3 MAG-120507-bin80</name>
    <dbReference type="NCBI Taxonomy" id="1655577"/>
    <lineage>
        <taxon>Bacteria</taxon>
        <taxon>Pseudomonadati</taxon>
        <taxon>Pseudomonadota</taxon>
        <taxon>Gammaproteobacteria</taxon>
        <taxon>OMG group</taxon>
        <taxon>OM182 clade</taxon>
    </lineage>
</organism>
<feature type="domain" description="RNase III" evidence="17">
    <location>
        <begin position="9"/>
        <end position="131"/>
    </location>
</feature>
<dbReference type="SMART" id="SM00535">
    <property type="entry name" value="RIBOc"/>
    <property type="match status" value="1"/>
</dbReference>
<dbReference type="GO" id="GO:0042802">
    <property type="term" value="F:identical protein binding"/>
    <property type="evidence" value="ECO:0007669"/>
    <property type="project" value="UniProtKB-ARBA"/>
</dbReference>
<comment type="caution">
    <text evidence="18">The sequence shown here is derived from an EMBL/GenBank/DDBJ whole genome shotgun (WGS) entry which is preliminary data.</text>
</comment>
<evidence type="ECO:0000256" key="5">
    <source>
        <dbReference type="ARBA" id="ARBA00022490"/>
    </source>
</evidence>
<evidence type="ECO:0000256" key="9">
    <source>
        <dbReference type="ARBA" id="ARBA00022722"/>
    </source>
</evidence>
<evidence type="ECO:0000256" key="4">
    <source>
        <dbReference type="ARBA" id="ARBA00011738"/>
    </source>
</evidence>
<keyword evidence="6 15" id="KW-0698">rRNA processing</keyword>
<evidence type="ECO:0000256" key="3">
    <source>
        <dbReference type="ARBA" id="ARBA00010183"/>
    </source>
</evidence>
<keyword evidence="7 15" id="KW-0507">mRNA processing</keyword>
<dbReference type="PROSITE" id="PS50142">
    <property type="entry name" value="RNASE_3_2"/>
    <property type="match status" value="1"/>
</dbReference>
<keyword evidence="8 15" id="KW-0819">tRNA processing</keyword>
<keyword evidence="10 15" id="KW-0479">Metal-binding</keyword>
<evidence type="ECO:0000259" key="17">
    <source>
        <dbReference type="PROSITE" id="PS50142"/>
    </source>
</evidence>
<dbReference type="GO" id="GO:0019843">
    <property type="term" value="F:rRNA binding"/>
    <property type="evidence" value="ECO:0007669"/>
    <property type="project" value="UniProtKB-KW"/>
</dbReference>
<dbReference type="NCBIfam" id="TIGR02191">
    <property type="entry name" value="RNaseIII"/>
    <property type="match status" value="1"/>
</dbReference>
<dbReference type="Gene3D" id="3.30.160.20">
    <property type="match status" value="1"/>
</dbReference>
<dbReference type="InterPro" id="IPR036389">
    <property type="entry name" value="RNase_III_sf"/>
</dbReference>
<evidence type="ECO:0000256" key="12">
    <source>
        <dbReference type="ARBA" id="ARBA00022801"/>
    </source>
</evidence>
<evidence type="ECO:0000256" key="10">
    <source>
        <dbReference type="ARBA" id="ARBA00022723"/>
    </source>
</evidence>
<comment type="similarity">
    <text evidence="3">Belongs to the ribonuclease III family.</text>
</comment>
<gene>
    <name evidence="15" type="primary">rnc</name>
    <name evidence="18" type="ORF">ABR69_00710</name>
</gene>
<feature type="binding site" evidence="15">
    <location>
        <position position="120"/>
    </location>
    <ligand>
        <name>Mg(2+)</name>
        <dbReference type="ChEBI" id="CHEBI:18420"/>
    </ligand>
</feature>
<feature type="active site" evidence="15">
    <location>
        <position position="120"/>
    </location>
</feature>
<evidence type="ECO:0000256" key="8">
    <source>
        <dbReference type="ARBA" id="ARBA00022694"/>
    </source>
</evidence>
<dbReference type="GO" id="GO:0046872">
    <property type="term" value="F:metal ion binding"/>
    <property type="evidence" value="ECO:0007669"/>
    <property type="project" value="UniProtKB-KW"/>
</dbReference>
<keyword evidence="5 15" id="KW-0963">Cytoplasm</keyword>
<dbReference type="FunFam" id="3.30.160.20:FF:000003">
    <property type="entry name" value="Ribonuclease 3"/>
    <property type="match status" value="1"/>
</dbReference>
<dbReference type="Gene3D" id="1.10.1520.10">
    <property type="entry name" value="Ribonuclease III domain"/>
    <property type="match status" value="1"/>
</dbReference>
<dbReference type="FunFam" id="1.10.1520.10:FF:000001">
    <property type="entry name" value="Ribonuclease 3"/>
    <property type="match status" value="1"/>
</dbReference>
<dbReference type="PANTHER" id="PTHR11207:SF0">
    <property type="entry name" value="RIBONUCLEASE 3"/>
    <property type="match status" value="1"/>
</dbReference>
<comment type="cofactor">
    <cofactor evidence="15">
        <name>Mg(2+)</name>
        <dbReference type="ChEBI" id="CHEBI:18420"/>
    </cofactor>
</comment>
<comment type="catalytic activity">
    <reaction evidence="1 15">
        <text>Endonucleolytic cleavage to 5'-phosphomonoester.</text>
        <dbReference type="EC" id="3.1.26.3"/>
    </reaction>
</comment>
<evidence type="ECO:0000313" key="18">
    <source>
        <dbReference type="EMBL" id="KRO71854.1"/>
    </source>
</evidence>
<feature type="active site" evidence="15">
    <location>
        <position position="48"/>
    </location>
</feature>
<dbReference type="PANTHER" id="PTHR11207">
    <property type="entry name" value="RIBONUCLEASE III"/>
    <property type="match status" value="1"/>
</dbReference>
<dbReference type="SUPFAM" id="SSF54768">
    <property type="entry name" value="dsRNA-binding domain-like"/>
    <property type="match status" value="1"/>
</dbReference>
<evidence type="ECO:0000256" key="7">
    <source>
        <dbReference type="ARBA" id="ARBA00022664"/>
    </source>
</evidence>
<feature type="binding site" evidence="15">
    <location>
        <position position="44"/>
    </location>
    <ligand>
        <name>Mg(2+)</name>
        <dbReference type="ChEBI" id="CHEBI:18420"/>
    </ligand>
</feature>
<dbReference type="InterPro" id="IPR011907">
    <property type="entry name" value="RNase_III"/>
</dbReference>
<keyword evidence="13 15" id="KW-0460">Magnesium</keyword>
<dbReference type="Pfam" id="PF14622">
    <property type="entry name" value="Ribonucleas_3_3"/>
    <property type="match status" value="1"/>
</dbReference>
<dbReference type="EMBL" id="LIBB01000127">
    <property type="protein sequence ID" value="KRO71854.1"/>
    <property type="molecule type" value="Genomic_DNA"/>
</dbReference>
<name>A0A0R2SAL1_9GAMM</name>
<dbReference type="CDD" id="cd00593">
    <property type="entry name" value="RIBOc"/>
    <property type="match status" value="1"/>
</dbReference>
<evidence type="ECO:0000256" key="11">
    <source>
        <dbReference type="ARBA" id="ARBA00022759"/>
    </source>
</evidence>
<protein>
    <recommendedName>
        <fullName evidence="15">Ribonuclease 3</fullName>
        <ecNumber evidence="15">3.1.26.3</ecNumber>
    </recommendedName>
    <alternativeName>
        <fullName evidence="15">Ribonuclease III</fullName>
        <shortName evidence="15">RNase III</shortName>
    </alternativeName>
</protein>
<evidence type="ECO:0000256" key="14">
    <source>
        <dbReference type="ARBA" id="ARBA00022884"/>
    </source>
</evidence>
<evidence type="ECO:0000256" key="15">
    <source>
        <dbReference type="HAMAP-Rule" id="MF_00104"/>
    </source>
</evidence>
<dbReference type="Pfam" id="PF00035">
    <property type="entry name" value="dsrm"/>
    <property type="match status" value="1"/>
</dbReference>
<keyword evidence="11 15" id="KW-0255">Endonuclease</keyword>
<dbReference type="PROSITE" id="PS50137">
    <property type="entry name" value="DS_RBD"/>
    <property type="match status" value="1"/>
</dbReference>
<keyword evidence="12 15" id="KW-0378">Hydrolase</keyword>
<sequence length="230" mass="24348">MTSAKQASLSRLTTQIGYQFKDESLLRLALTHRSASASHNERLEFLGDSVLGFVVAEMLYTQQPHSSEGDLSRLRASMVSKPALAAHARSLRLGEHLGLGSGESKSGGRDRDSILADAIEAIIAAVYLDGGLAAATELVKRLSALVTTSGHKASAEKDSKTALQELLQARKSALPVYKVVAIDGAAHEQVFSVECQVEGLSESFEGSGDSKKEAEQSAAERALLVLGEGK</sequence>
<reference evidence="18 19" key="1">
    <citation type="submission" date="2015-10" db="EMBL/GenBank/DDBJ databases">
        <title>Metagenome-Assembled Genomes uncover a global brackish microbiome.</title>
        <authorList>
            <person name="Hugerth L.W."/>
            <person name="Larsson J."/>
            <person name="Alneberg J."/>
            <person name="Lindh M.V."/>
            <person name="Legrand C."/>
            <person name="Pinhassi J."/>
            <person name="Andersson A.F."/>
        </authorList>
    </citation>
    <scope>NUCLEOTIDE SEQUENCE [LARGE SCALE GENOMIC DNA]</scope>
    <source>
        <strain evidence="18">BACL4 MAG-120507-bin80</strain>
    </source>
</reference>
<dbReference type="GO" id="GO:0010468">
    <property type="term" value="P:regulation of gene expression"/>
    <property type="evidence" value="ECO:0007669"/>
    <property type="project" value="TreeGrafter"/>
</dbReference>
<dbReference type="GO" id="GO:0004525">
    <property type="term" value="F:ribonuclease III activity"/>
    <property type="evidence" value="ECO:0007669"/>
    <property type="project" value="UniProtKB-UniRule"/>
</dbReference>
<evidence type="ECO:0000256" key="13">
    <source>
        <dbReference type="ARBA" id="ARBA00022842"/>
    </source>
</evidence>
<dbReference type="SMART" id="SM00358">
    <property type="entry name" value="DSRM"/>
    <property type="match status" value="1"/>
</dbReference>
<evidence type="ECO:0000256" key="2">
    <source>
        <dbReference type="ARBA" id="ARBA00004496"/>
    </source>
</evidence>
<dbReference type="GO" id="GO:0006397">
    <property type="term" value="P:mRNA processing"/>
    <property type="evidence" value="ECO:0007669"/>
    <property type="project" value="UniProtKB-UniRule"/>
</dbReference>
<keyword evidence="15" id="KW-0699">rRNA-binding</keyword>
<evidence type="ECO:0000256" key="1">
    <source>
        <dbReference type="ARBA" id="ARBA00000109"/>
    </source>
</evidence>
<dbReference type="GO" id="GO:0003725">
    <property type="term" value="F:double-stranded RNA binding"/>
    <property type="evidence" value="ECO:0007669"/>
    <property type="project" value="TreeGrafter"/>
</dbReference>
<dbReference type="Proteomes" id="UP000051934">
    <property type="component" value="Unassembled WGS sequence"/>
</dbReference>
<dbReference type="HAMAP" id="MF_00104">
    <property type="entry name" value="RNase_III"/>
    <property type="match status" value="1"/>
</dbReference>
<comment type="subcellular location">
    <subcellularLocation>
        <location evidence="2 15">Cytoplasm</location>
    </subcellularLocation>
</comment>
<dbReference type="CDD" id="cd10845">
    <property type="entry name" value="DSRM_RNAse_III_family"/>
    <property type="match status" value="1"/>
</dbReference>
<dbReference type="SUPFAM" id="SSF69065">
    <property type="entry name" value="RNase III domain-like"/>
    <property type="match status" value="1"/>
</dbReference>
<dbReference type="InterPro" id="IPR014720">
    <property type="entry name" value="dsRBD_dom"/>
</dbReference>
<accession>A0A0R2SAL1</accession>
<evidence type="ECO:0000256" key="6">
    <source>
        <dbReference type="ARBA" id="ARBA00022552"/>
    </source>
</evidence>
<dbReference type="InterPro" id="IPR000999">
    <property type="entry name" value="RNase_III_dom"/>
</dbReference>
<feature type="domain" description="DRBM" evidence="16">
    <location>
        <begin position="158"/>
        <end position="228"/>
    </location>
</feature>
<feature type="binding site" evidence="15">
    <location>
        <position position="117"/>
    </location>
    <ligand>
        <name>Mg(2+)</name>
        <dbReference type="ChEBI" id="CHEBI:18420"/>
    </ligand>
</feature>
<dbReference type="GO" id="GO:0006364">
    <property type="term" value="P:rRNA processing"/>
    <property type="evidence" value="ECO:0007669"/>
    <property type="project" value="UniProtKB-UniRule"/>
</dbReference>
<dbReference type="EC" id="3.1.26.3" evidence="15"/>
<dbReference type="AlphaFoldDB" id="A0A0R2SAL1"/>
<keyword evidence="14 15" id="KW-0694">RNA-binding</keyword>
<dbReference type="GO" id="GO:0008033">
    <property type="term" value="P:tRNA processing"/>
    <property type="evidence" value="ECO:0007669"/>
    <property type="project" value="UniProtKB-KW"/>
</dbReference>
<evidence type="ECO:0000313" key="19">
    <source>
        <dbReference type="Proteomes" id="UP000051934"/>
    </source>
</evidence>
<keyword evidence="9 15" id="KW-0540">Nuclease</keyword>
<dbReference type="GO" id="GO:0005737">
    <property type="term" value="C:cytoplasm"/>
    <property type="evidence" value="ECO:0007669"/>
    <property type="project" value="UniProtKB-SubCell"/>
</dbReference>